<name>A0A0U1NP07_9RHOB</name>
<sequence length="369" mass="39842">MPTTFNVISLGNQSIIDPIEGNFFAENANLLEQQTFGGVGNALVNDIRSFSTVGNGFNFGFGGIYDQNNFFSNDQFSIDGGPVRTFDALAVYNATLTYVDGTSAQITAVVFQDTNGDTFLAPDFGPSANQTALEAGAIRSLTLGTLDTNASVGLFGDREAFNFVTCFVKGMEILTPQGNRRVEDLHVGDLVVTRDGAPQPIRWIGKASRPARDNFRPVCIKAGALGAGIPSKDLIVSQQHRMLFVSPIAERMTGTDEVLVPAIKLLDLPDVQLVEDWDTVTYFHLLLDEHQIIYAHDAPTESLLTGAQACKAIGPDAVTEIADFFPELLQTAARPARLIPKGRQIRQLVARHLKNNKPVVGGFSPALCA</sequence>
<evidence type="ECO:0000313" key="2">
    <source>
        <dbReference type="EMBL" id="CRK76471.1"/>
    </source>
</evidence>
<dbReference type="SUPFAM" id="SSF51294">
    <property type="entry name" value="Hedgehog/intein (Hint) domain"/>
    <property type="match status" value="1"/>
</dbReference>
<dbReference type="STRING" id="282199.GCA_001049735_02534"/>
<dbReference type="Gene3D" id="2.170.16.10">
    <property type="entry name" value="Hedgehog/Intein (Hint) domain"/>
    <property type="match status" value="1"/>
</dbReference>
<gene>
    <name evidence="2" type="ORF">NIG5292_02535</name>
</gene>
<proteinExistence type="predicted"/>
<accession>A0A0U1NP07</accession>
<dbReference type="Pfam" id="PF13403">
    <property type="entry name" value="Hint_2"/>
    <property type="match status" value="1"/>
</dbReference>
<evidence type="ECO:0000259" key="1">
    <source>
        <dbReference type="Pfam" id="PF13403"/>
    </source>
</evidence>
<dbReference type="EMBL" id="CVQV01000021">
    <property type="protein sequence ID" value="CRK76471.1"/>
    <property type="molecule type" value="Genomic_DNA"/>
</dbReference>
<organism evidence="2 3">
    <name type="scientific">Nereida ignava</name>
    <dbReference type="NCBI Taxonomy" id="282199"/>
    <lineage>
        <taxon>Bacteria</taxon>
        <taxon>Pseudomonadati</taxon>
        <taxon>Pseudomonadota</taxon>
        <taxon>Alphaproteobacteria</taxon>
        <taxon>Rhodobacterales</taxon>
        <taxon>Roseobacteraceae</taxon>
        <taxon>Nereida</taxon>
    </lineage>
</organism>
<evidence type="ECO:0000313" key="3">
    <source>
        <dbReference type="Proteomes" id="UP000048949"/>
    </source>
</evidence>
<reference evidence="2 3" key="1">
    <citation type="submission" date="2015-04" db="EMBL/GenBank/DDBJ databases">
        <authorList>
            <person name="Syromyatnikov M.Y."/>
            <person name="Popov V.N."/>
        </authorList>
    </citation>
    <scope>NUCLEOTIDE SEQUENCE [LARGE SCALE GENOMIC DNA]</scope>
    <source>
        <strain evidence="2 3">CECT 5292</strain>
    </source>
</reference>
<dbReference type="InterPro" id="IPR028992">
    <property type="entry name" value="Hedgehog/Intein_dom"/>
</dbReference>
<keyword evidence="3" id="KW-1185">Reference proteome</keyword>
<protein>
    <recommendedName>
        <fullName evidence="1">Hedgehog/Intein (Hint) domain-containing protein</fullName>
    </recommendedName>
</protein>
<dbReference type="AlphaFoldDB" id="A0A0U1NP07"/>
<dbReference type="InterPro" id="IPR036844">
    <property type="entry name" value="Hint_dom_sf"/>
</dbReference>
<dbReference type="RefSeq" id="WP_048599875.1">
    <property type="nucleotide sequence ID" value="NZ_CBFHGK010000018.1"/>
</dbReference>
<dbReference type="Proteomes" id="UP000048949">
    <property type="component" value="Unassembled WGS sequence"/>
</dbReference>
<dbReference type="OrthoDB" id="6305173at2"/>
<feature type="domain" description="Hedgehog/Intein (Hint)" evidence="1">
    <location>
        <begin position="165"/>
        <end position="306"/>
    </location>
</feature>